<reference evidence="3" key="1">
    <citation type="submission" date="2022-03" db="EMBL/GenBank/DDBJ databases">
        <authorList>
            <person name="Sayadi A."/>
        </authorList>
    </citation>
    <scope>NUCLEOTIDE SEQUENCE</scope>
</reference>
<dbReference type="AlphaFoldDB" id="A0A9P0P5P0"/>
<dbReference type="SUPFAM" id="SSF46689">
    <property type="entry name" value="Homeodomain-like"/>
    <property type="match status" value="1"/>
</dbReference>
<protein>
    <submittedName>
        <fullName evidence="3">Uncharacterized protein</fullName>
    </submittedName>
</protein>
<dbReference type="Gene3D" id="1.10.10.10">
    <property type="entry name" value="Winged helix-like DNA-binding domain superfamily/Winged helix DNA-binding domain"/>
    <property type="match status" value="1"/>
</dbReference>
<comment type="subcellular location">
    <subcellularLocation>
        <location evidence="1">Nucleus</location>
    </subcellularLocation>
</comment>
<dbReference type="InterPro" id="IPR036388">
    <property type="entry name" value="WH-like_DNA-bd_sf"/>
</dbReference>
<dbReference type="OrthoDB" id="6779723at2759"/>
<dbReference type="EMBL" id="CAKOFQ010006733">
    <property type="protein sequence ID" value="CAH1966413.1"/>
    <property type="molecule type" value="Genomic_DNA"/>
</dbReference>
<sequence length="112" mass="13235">MAKTNELSIEKRAKIQVLHEQGKSQVDIAKTVKCSRRCVQYTIQRFSQTSSHKDRPRSGRKRITTDREDRILTRESLKNRKKLLWSSLPNYQSKLIDRFLLELFAEGFKKLV</sequence>
<dbReference type="GO" id="GO:0005634">
    <property type="term" value="C:nucleus"/>
    <property type="evidence" value="ECO:0007669"/>
    <property type="project" value="UniProtKB-SubCell"/>
</dbReference>
<gene>
    <name evidence="3" type="ORF">ACAOBT_LOCUS6822</name>
</gene>
<organism evidence="3 4">
    <name type="scientific">Acanthoscelides obtectus</name>
    <name type="common">Bean weevil</name>
    <name type="synonym">Bruchus obtectus</name>
    <dbReference type="NCBI Taxonomy" id="200917"/>
    <lineage>
        <taxon>Eukaryota</taxon>
        <taxon>Metazoa</taxon>
        <taxon>Ecdysozoa</taxon>
        <taxon>Arthropoda</taxon>
        <taxon>Hexapoda</taxon>
        <taxon>Insecta</taxon>
        <taxon>Pterygota</taxon>
        <taxon>Neoptera</taxon>
        <taxon>Endopterygota</taxon>
        <taxon>Coleoptera</taxon>
        <taxon>Polyphaga</taxon>
        <taxon>Cucujiformia</taxon>
        <taxon>Chrysomeloidea</taxon>
        <taxon>Chrysomelidae</taxon>
        <taxon>Bruchinae</taxon>
        <taxon>Bruchini</taxon>
        <taxon>Acanthoscelides</taxon>
    </lineage>
</organism>
<feature type="compositionally biased region" description="Basic and acidic residues" evidence="2">
    <location>
        <begin position="51"/>
        <end position="67"/>
    </location>
</feature>
<dbReference type="InterPro" id="IPR009057">
    <property type="entry name" value="Homeodomain-like_sf"/>
</dbReference>
<dbReference type="Proteomes" id="UP001152888">
    <property type="component" value="Unassembled WGS sequence"/>
</dbReference>
<feature type="region of interest" description="Disordered" evidence="2">
    <location>
        <begin position="46"/>
        <end position="67"/>
    </location>
</feature>
<name>A0A9P0P5P0_ACAOB</name>
<proteinExistence type="predicted"/>
<evidence type="ECO:0000313" key="3">
    <source>
        <dbReference type="EMBL" id="CAH1966413.1"/>
    </source>
</evidence>
<keyword evidence="4" id="KW-1185">Reference proteome</keyword>
<dbReference type="Pfam" id="PF13384">
    <property type="entry name" value="HTH_23"/>
    <property type="match status" value="1"/>
</dbReference>
<evidence type="ECO:0000256" key="1">
    <source>
        <dbReference type="ARBA" id="ARBA00004123"/>
    </source>
</evidence>
<accession>A0A9P0P5P0</accession>
<comment type="caution">
    <text evidence="3">The sequence shown here is derived from an EMBL/GenBank/DDBJ whole genome shotgun (WGS) entry which is preliminary data.</text>
</comment>
<evidence type="ECO:0000256" key="2">
    <source>
        <dbReference type="SAM" id="MobiDB-lite"/>
    </source>
</evidence>
<evidence type="ECO:0000313" key="4">
    <source>
        <dbReference type="Proteomes" id="UP001152888"/>
    </source>
</evidence>